<dbReference type="Pfam" id="PF01978">
    <property type="entry name" value="TrmB"/>
    <property type="match status" value="1"/>
</dbReference>
<dbReference type="PANTHER" id="PTHR34293">
    <property type="entry name" value="HTH-TYPE TRANSCRIPTIONAL REGULATOR TRMBL2"/>
    <property type="match status" value="1"/>
</dbReference>
<reference evidence="2 3" key="1">
    <citation type="journal article" date="2015" name="Stand. Genomic Sci.">
        <title>Genomic Encyclopedia of Bacterial and Archaeal Type Strains, Phase III: the genomes of soil and plant-associated and newly described type strains.</title>
        <authorList>
            <person name="Whitman W.B."/>
            <person name="Woyke T."/>
            <person name="Klenk H.P."/>
            <person name="Zhou Y."/>
            <person name="Lilburn T.G."/>
            <person name="Beck B.J."/>
            <person name="De Vos P."/>
            <person name="Vandamme P."/>
            <person name="Eisen J.A."/>
            <person name="Garrity G."/>
            <person name="Hugenholtz P."/>
            <person name="Kyrpides N.C."/>
        </authorList>
    </citation>
    <scope>NUCLEOTIDE SEQUENCE [LARGE SCALE GENOMIC DNA]</scope>
    <source>
        <strain evidence="2 3">CV53</strain>
    </source>
</reference>
<dbReference type="Gene3D" id="1.10.10.10">
    <property type="entry name" value="Winged helix-like DNA-binding domain superfamily/Winged helix DNA-binding domain"/>
    <property type="match status" value="1"/>
</dbReference>
<dbReference type="InterPro" id="IPR002831">
    <property type="entry name" value="Tscrpt_reg_TrmB_N"/>
</dbReference>
<dbReference type="InterPro" id="IPR051797">
    <property type="entry name" value="TrmB-like"/>
</dbReference>
<keyword evidence="3" id="KW-1185">Reference proteome</keyword>
<dbReference type="Proteomes" id="UP000295689">
    <property type="component" value="Unassembled WGS sequence"/>
</dbReference>
<evidence type="ECO:0000259" key="1">
    <source>
        <dbReference type="Pfam" id="PF01978"/>
    </source>
</evidence>
<dbReference type="InterPro" id="IPR036388">
    <property type="entry name" value="WH-like_DNA-bd_sf"/>
</dbReference>
<name>A0A4R2BG71_9BACI</name>
<dbReference type="InterPro" id="IPR036390">
    <property type="entry name" value="WH_DNA-bd_sf"/>
</dbReference>
<evidence type="ECO:0000313" key="3">
    <source>
        <dbReference type="Proteomes" id="UP000295689"/>
    </source>
</evidence>
<proteinExistence type="predicted"/>
<dbReference type="RefSeq" id="WP_132004128.1">
    <property type="nucleotide sequence ID" value="NZ_JABUHM010000009.1"/>
</dbReference>
<feature type="domain" description="Transcription regulator TrmB N-terminal" evidence="1">
    <location>
        <begin position="8"/>
        <end position="74"/>
    </location>
</feature>
<comment type="caution">
    <text evidence="2">The sequence shown here is derived from an EMBL/GenBank/DDBJ whole genome shotgun (WGS) entry which is preliminary data.</text>
</comment>
<gene>
    <name evidence="2" type="ORF">EV146_104144</name>
</gene>
<sequence>MEELLKELQKLGFSQYECKAYIGLLKNSPITGYEISKRSGVPRSMIYEVLGKLLEKGAVYTVPSEPLTYAPLPAKELVGRLRKSFDHSFSFLEKNLSVLEGEQKVDVVRRINSEERVREEMAEMISNAQEELWLSIWAPQVPFVKQETQKRMKDEIAVFSILFGAPEAEIGVTTHHDYMSTEIAENRMKGRLTIVAKDHKEVLIANFAPSTSAWAIKTQDPALVLVAVEYIRHDIMVAQIIKEFGPEKAESLWMSHQDLFRVVTGQRFK</sequence>
<dbReference type="CDD" id="cd09124">
    <property type="entry name" value="PLDc_like_TrmB_middle"/>
    <property type="match status" value="1"/>
</dbReference>
<evidence type="ECO:0000313" key="2">
    <source>
        <dbReference type="EMBL" id="TCN26037.1"/>
    </source>
</evidence>
<accession>A0A4R2BG71</accession>
<dbReference type="EMBL" id="SLVV01000004">
    <property type="protein sequence ID" value="TCN26037.1"/>
    <property type="molecule type" value="Genomic_DNA"/>
</dbReference>
<dbReference type="PANTHER" id="PTHR34293:SF1">
    <property type="entry name" value="HTH-TYPE TRANSCRIPTIONAL REGULATOR TRMBL2"/>
    <property type="match status" value="1"/>
</dbReference>
<dbReference type="AlphaFoldDB" id="A0A4R2BG71"/>
<protein>
    <submittedName>
        <fullName evidence="2">Sugar-specific transcriptional regulator TrmB</fullName>
    </submittedName>
</protein>
<dbReference type="SUPFAM" id="SSF46785">
    <property type="entry name" value="Winged helix' DNA-binding domain"/>
    <property type="match status" value="1"/>
</dbReference>
<organism evidence="2 3">
    <name type="scientific">Mesobacillus foraminis</name>
    <dbReference type="NCBI Taxonomy" id="279826"/>
    <lineage>
        <taxon>Bacteria</taxon>
        <taxon>Bacillati</taxon>
        <taxon>Bacillota</taxon>
        <taxon>Bacilli</taxon>
        <taxon>Bacillales</taxon>
        <taxon>Bacillaceae</taxon>
        <taxon>Mesobacillus</taxon>
    </lineage>
</organism>